<accession>A0A174AD45</accession>
<dbReference type="PANTHER" id="PTHR43585">
    <property type="entry name" value="FUMIPYRROLE BIOSYNTHESIS PROTEIN C"/>
    <property type="match status" value="1"/>
</dbReference>
<dbReference type="InterPro" id="IPR016185">
    <property type="entry name" value="PreATP-grasp_dom_sf"/>
</dbReference>
<feature type="domain" description="ATP-grasp" evidence="5">
    <location>
        <begin position="111"/>
        <end position="308"/>
    </location>
</feature>
<dbReference type="Gene3D" id="3.30.470.20">
    <property type="entry name" value="ATP-grasp fold, B domain"/>
    <property type="match status" value="1"/>
</dbReference>
<evidence type="ECO:0000313" key="7">
    <source>
        <dbReference type="Proteomes" id="UP000095517"/>
    </source>
</evidence>
<dbReference type="SUPFAM" id="SSF52440">
    <property type="entry name" value="PreATP-grasp domain"/>
    <property type="match status" value="1"/>
</dbReference>
<dbReference type="InterPro" id="IPR011761">
    <property type="entry name" value="ATP-grasp"/>
</dbReference>
<dbReference type="EMBL" id="CYZH01000004">
    <property type="protein sequence ID" value="CUN86551.1"/>
    <property type="molecule type" value="Genomic_DNA"/>
</dbReference>
<dbReference type="AlphaFoldDB" id="A0A174AD45"/>
<evidence type="ECO:0000256" key="2">
    <source>
        <dbReference type="ARBA" id="ARBA00022741"/>
    </source>
</evidence>
<keyword evidence="2 4" id="KW-0547">Nucleotide-binding</keyword>
<dbReference type="Pfam" id="PF13535">
    <property type="entry name" value="ATP-grasp_4"/>
    <property type="match status" value="1"/>
</dbReference>
<dbReference type="RefSeq" id="WP_055278584.1">
    <property type="nucleotide sequence ID" value="NZ_CABIXA010000004.1"/>
</dbReference>
<evidence type="ECO:0000256" key="3">
    <source>
        <dbReference type="ARBA" id="ARBA00022840"/>
    </source>
</evidence>
<evidence type="ECO:0000259" key="5">
    <source>
        <dbReference type="PROSITE" id="PS50975"/>
    </source>
</evidence>
<dbReference type="STRING" id="338188.ERS852397_00963"/>
<evidence type="ECO:0000256" key="4">
    <source>
        <dbReference type="PROSITE-ProRule" id="PRU00409"/>
    </source>
</evidence>
<proteinExistence type="predicted"/>
<dbReference type="SUPFAM" id="SSF56059">
    <property type="entry name" value="Glutathione synthetase ATP-binding domain-like"/>
    <property type="match status" value="1"/>
</dbReference>
<dbReference type="InterPro" id="IPR013815">
    <property type="entry name" value="ATP_grasp_subdomain_1"/>
</dbReference>
<evidence type="ECO:0000313" key="6">
    <source>
        <dbReference type="EMBL" id="CUN86551.1"/>
    </source>
</evidence>
<dbReference type="GO" id="GO:0005524">
    <property type="term" value="F:ATP binding"/>
    <property type="evidence" value="ECO:0007669"/>
    <property type="project" value="UniProtKB-UniRule"/>
</dbReference>
<evidence type="ECO:0000256" key="1">
    <source>
        <dbReference type="ARBA" id="ARBA00022598"/>
    </source>
</evidence>
<dbReference type="PROSITE" id="PS50975">
    <property type="entry name" value="ATP_GRASP"/>
    <property type="match status" value="1"/>
</dbReference>
<sequence length="403" mass="45479">MANNQKKILMLGGLRYLIPVIQAAHELGYYVITCDYLPHNVAHKYADEYHNISITDKNAVLELAKELKINGIMSFAVDPGVLTAAYVCDKLELPGNPYTSVQILQNKALFRSFLEKNGFNTPKSRGYNSIEEALSDIESFQWPIIVKPVDSAGSKGVSRIDKTTDLEKAITYALKNSFSHRFIVEEFIEQQGYSSDSDAFSINGELKFISFSDQYFDNKATNPYTPSAYSWPSSMLDRNREFLSSEIQRLLQLLHMNTSIYNIETRVGTDGKAYIMEVSPRGGGNRLSEMLRYATETDLIKNAVRAAVGEIIPPIAPCVYNGYWSEIILHADRTGIFKDIQIEQNMKENHIIETDLWVQPGDLIHSFNGANDAIGTLVVSFNNEQQQHKMMSCINSWVKIITE</sequence>
<dbReference type="InterPro" id="IPR052032">
    <property type="entry name" value="ATP-dep_AA_Ligase"/>
</dbReference>
<dbReference type="GO" id="GO:0004088">
    <property type="term" value="F:carbamoyl-phosphate synthase (glutamine-hydrolyzing) activity"/>
    <property type="evidence" value="ECO:0007669"/>
    <property type="project" value="UniProtKB-EC"/>
</dbReference>
<keyword evidence="3 4" id="KW-0067">ATP-binding</keyword>
<dbReference type="Gene3D" id="3.30.1490.20">
    <property type="entry name" value="ATP-grasp fold, A domain"/>
    <property type="match status" value="1"/>
</dbReference>
<dbReference type="EC" id="6.3.5.5" evidence="6"/>
<dbReference type="Proteomes" id="UP000095517">
    <property type="component" value="Unassembled WGS sequence"/>
</dbReference>
<keyword evidence="1 6" id="KW-0436">Ligase</keyword>
<protein>
    <submittedName>
        <fullName evidence="6">Carbamoyl-phosphate-synthetase</fullName>
        <ecNumber evidence="6">6.3.5.5</ecNumber>
    </submittedName>
</protein>
<gene>
    <name evidence="6" type="primary">carB_1</name>
    <name evidence="6" type="ORF">ERS852397_00963</name>
</gene>
<dbReference type="PANTHER" id="PTHR43585:SF2">
    <property type="entry name" value="ATP-GRASP ENZYME FSQD"/>
    <property type="match status" value="1"/>
</dbReference>
<organism evidence="6 7">
    <name type="scientific">Bacteroides finegoldii</name>
    <dbReference type="NCBI Taxonomy" id="338188"/>
    <lineage>
        <taxon>Bacteria</taxon>
        <taxon>Pseudomonadati</taxon>
        <taxon>Bacteroidota</taxon>
        <taxon>Bacteroidia</taxon>
        <taxon>Bacteroidales</taxon>
        <taxon>Bacteroidaceae</taxon>
        <taxon>Bacteroides</taxon>
    </lineage>
</organism>
<dbReference type="GO" id="GO:0046872">
    <property type="term" value="F:metal ion binding"/>
    <property type="evidence" value="ECO:0007669"/>
    <property type="project" value="InterPro"/>
</dbReference>
<reference evidence="6 7" key="1">
    <citation type="submission" date="2015-09" db="EMBL/GenBank/DDBJ databases">
        <authorList>
            <consortium name="Pathogen Informatics"/>
        </authorList>
    </citation>
    <scope>NUCLEOTIDE SEQUENCE [LARGE SCALE GENOMIC DNA]</scope>
    <source>
        <strain evidence="6 7">2789STDY5608840</strain>
    </source>
</reference>
<name>A0A174AD45_9BACE</name>
<dbReference type="Gene3D" id="3.40.50.20">
    <property type="match status" value="1"/>
</dbReference>